<feature type="compositionally biased region" description="Low complexity" evidence="1">
    <location>
        <begin position="178"/>
        <end position="206"/>
    </location>
</feature>
<gene>
    <name evidence="3" type="ORF">L1O03_08140</name>
</gene>
<keyword evidence="4" id="KW-1185">Reference proteome</keyword>
<feature type="region of interest" description="Disordered" evidence="1">
    <location>
        <begin position="168"/>
        <end position="214"/>
    </location>
</feature>
<organism evidence="3 4">
    <name type="scientific">Corynebacterium uropygiale</name>
    <dbReference type="NCBI Taxonomy" id="1775911"/>
    <lineage>
        <taxon>Bacteria</taxon>
        <taxon>Bacillati</taxon>
        <taxon>Actinomycetota</taxon>
        <taxon>Actinomycetes</taxon>
        <taxon>Mycobacteriales</taxon>
        <taxon>Corynebacteriaceae</taxon>
        <taxon>Corynebacterium</taxon>
    </lineage>
</organism>
<feature type="compositionally biased region" description="Polar residues" evidence="1">
    <location>
        <begin position="88"/>
        <end position="100"/>
    </location>
</feature>
<protein>
    <submittedName>
        <fullName evidence="3">Uncharacterized protein</fullName>
    </submittedName>
</protein>
<feature type="region of interest" description="Disordered" evidence="1">
    <location>
        <begin position="1"/>
        <end position="129"/>
    </location>
</feature>
<feature type="transmembrane region" description="Helical" evidence="2">
    <location>
        <begin position="137"/>
        <end position="158"/>
    </location>
</feature>
<sequence>MSGPRDDKYDDNEWAENWSNEDWSGDWSGPHHDERTDEWAVDADAHASPEVEKSSEASDLSSSEKGNEDSTETGLIPQVPAHDDWHSSYEQQSAPYSTEQVPPYQQGYPQQPYGAPTSQGAPYSAEGKSDEKKTNGWLIGFIIALIFVIIVVAAFFVVRIVKTVGDDDEDATVAAPPTSSEMTTSSEYTTTSSEETSTSETTSEASVSRNYPSRSSIHIPSEAVEVDDNGYSGFQIYRIPPRGSKHGASEELSRNIAATMADEIDSDSNWALHDVTGTNGAKYEVDCNLDGSGVGWLCTAGVGARVYLIKPID</sequence>
<name>A0A9X1QQY3_9CORY</name>
<reference evidence="3" key="1">
    <citation type="submission" date="2022-01" db="EMBL/GenBank/DDBJ databases">
        <title>Corynebacterium sp. nov isolated from isolated from the feces of the greater white-fronted geese (Anser albifrons) at Poyang Lake, PR China.</title>
        <authorList>
            <person name="Liu Q."/>
        </authorList>
    </citation>
    <scope>NUCLEOTIDE SEQUENCE</scope>
    <source>
        <strain evidence="3">JCM 32435</strain>
    </source>
</reference>
<evidence type="ECO:0000256" key="1">
    <source>
        <dbReference type="SAM" id="MobiDB-lite"/>
    </source>
</evidence>
<keyword evidence="2" id="KW-1133">Transmembrane helix</keyword>
<dbReference type="RefSeq" id="WP_236119285.1">
    <property type="nucleotide sequence ID" value="NZ_JAKGSI010000004.1"/>
</dbReference>
<comment type="caution">
    <text evidence="3">The sequence shown here is derived from an EMBL/GenBank/DDBJ whole genome shotgun (WGS) entry which is preliminary data.</text>
</comment>
<dbReference type="EMBL" id="JAKGSI010000004">
    <property type="protein sequence ID" value="MCF4007141.1"/>
    <property type="molecule type" value="Genomic_DNA"/>
</dbReference>
<keyword evidence="2" id="KW-0472">Membrane</keyword>
<accession>A0A9X1QQY3</accession>
<dbReference type="Proteomes" id="UP001139336">
    <property type="component" value="Unassembled WGS sequence"/>
</dbReference>
<keyword evidence="2" id="KW-0812">Transmembrane</keyword>
<evidence type="ECO:0000313" key="3">
    <source>
        <dbReference type="EMBL" id="MCF4007141.1"/>
    </source>
</evidence>
<feature type="compositionally biased region" description="Low complexity" evidence="1">
    <location>
        <begin position="102"/>
        <end position="114"/>
    </location>
</feature>
<dbReference type="AlphaFoldDB" id="A0A9X1QQY3"/>
<evidence type="ECO:0000313" key="4">
    <source>
        <dbReference type="Proteomes" id="UP001139336"/>
    </source>
</evidence>
<proteinExistence type="predicted"/>
<evidence type="ECO:0000256" key="2">
    <source>
        <dbReference type="SAM" id="Phobius"/>
    </source>
</evidence>
<feature type="compositionally biased region" description="Basic and acidic residues" evidence="1">
    <location>
        <begin position="29"/>
        <end position="56"/>
    </location>
</feature>